<proteinExistence type="predicted"/>
<keyword evidence="1" id="KW-0812">Transmembrane</keyword>
<dbReference type="OrthoDB" id="7995695at2"/>
<dbReference type="Proteomes" id="UP000246058">
    <property type="component" value="Chromosome"/>
</dbReference>
<feature type="transmembrane region" description="Helical" evidence="1">
    <location>
        <begin position="120"/>
        <end position="140"/>
    </location>
</feature>
<dbReference type="RefSeq" id="WP_109950991.1">
    <property type="nucleotide sequence ID" value="NZ_CP029551.1"/>
</dbReference>
<sequence length="195" mass="20857">MTVAAVMAAAAARFAPPDFIATVSGELINLFGFVIAAVLPAMALTATSLRGSGMSIKRLIQLRKNLEQQMDFWAGLVIMSFAGVAFVVMLKPYVACPPGGGTCAPAVAFSYEGWAVDARWANAVLGYISGLILSQLMNVLRGLRGLLVVNSEAAMGEAQQRFDDQMAETGRHIAQIRNPPGYGDTFELPEMTDQR</sequence>
<keyword evidence="1" id="KW-1133">Transmembrane helix</keyword>
<organism evidence="2 3">
    <name type="scientific">Methylobacterium radiodurans</name>
    <dbReference type="NCBI Taxonomy" id="2202828"/>
    <lineage>
        <taxon>Bacteria</taxon>
        <taxon>Pseudomonadati</taxon>
        <taxon>Pseudomonadota</taxon>
        <taxon>Alphaproteobacteria</taxon>
        <taxon>Hyphomicrobiales</taxon>
        <taxon>Methylobacteriaceae</taxon>
        <taxon>Methylobacterium</taxon>
    </lineage>
</organism>
<dbReference type="KEGG" id="meti:DK427_09115"/>
<protein>
    <submittedName>
        <fullName evidence="2">Uncharacterized protein</fullName>
    </submittedName>
</protein>
<reference evidence="2 3" key="1">
    <citation type="submission" date="2018-05" db="EMBL/GenBank/DDBJ databases">
        <title>Complete Genome Sequence of Methylobacterium sp. 17Sr1-43.</title>
        <authorList>
            <person name="Srinivasan S."/>
        </authorList>
    </citation>
    <scope>NUCLEOTIDE SEQUENCE [LARGE SCALE GENOMIC DNA]</scope>
    <source>
        <strain evidence="2 3">17Sr1-43</strain>
    </source>
</reference>
<name>A0A2U8VQ73_9HYPH</name>
<feature type="transmembrane region" description="Helical" evidence="1">
    <location>
        <begin position="70"/>
        <end position="90"/>
    </location>
</feature>
<keyword evidence="1" id="KW-0472">Membrane</keyword>
<dbReference type="AlphaFoldDB" id="A0A2U8VQ73"/>
<feature type="transmembrane region" description="Helical" evidence="1">
    <location>
        <begin position="30"/>
        <end position="49"/>
    </location>
</feature>
<dbReference type="EMBL" id="CP029551">
    <property type="protein sequence ID" value="AWN35879.1"/>
    <property type="molecule type" value="Genomic_DNA"/>
</dbReference>
<evidence type="ECO:0000256" key="1">
    <source>
        <dbReference type="SAM" id="Phobius"/>
    </source>
</evidence>
<evidence type="ECO:0000313" key="3">
    <source>
        <dbReference type="Proteomes" id="UP000246058"/>
    </source>
</evidence>
<keyword evidence="3" id="KW-1185">Reference proteome</keyword>
<gene>
    <name evidence="2" type="ORF">DK427_09115</name>
</gene>
<accession>A0A2U8VQ73</accession>
<evidence type="ECO:0000313" key="2">
    <source>
        <dbReference type="EMBL" id="AWN35879.1"/>
    </source>
</evidence>